<accession>A0AAN9U1Z7</accession>
<protein>
    <recommendedName>
        <fullName evidence="6">FAD-binding domain-containing protein</fullName>
    </recommendedName>
</protein>
<evidence type="ECO:0000256" key="4">
    <source>
        <dbReference type="ARBA" id="ARBA00023002"/>
    </source>
</evidence>
<gene>
    <name evidence="7" type="ORF">SLS53_006693</name>
</gene>
<evidence type="ECO:0000256" key="3">
    <source>
        <dbReference type="ARBA" id="ARBA00022827"/>
    </source>
</evidence>
<keyword evidence="8" id="KW-1185">Reference proteome</keyword>
<dbReference type="GO" id="GO:0004497">
    <property type="term" value="F:monooxygenase activity"/>
    <property type="evidence" value="ECO:0007669"/>
    <property type="project" value="UniProtKB-KW"/>
</dbReference>
<name>A0AAN9U1Z7_9PEZI</name>
<dbReference type="EMBL" id="JAJSPL020000030">
    <property type="protein sequence ID" value="KAK7737388.1"/>
    <property type="molecule type" value="Genomic_DNA"/>
</dbReference>
<comment type="similarity">
    <text evidence="1">Belongs to the paxM FAD-dependent monooxygenase family.</text>
</comment>
<dbReference type="AlphaFoldDB" id="A0AAN9U1Z7"/>
<dbReference type="GO" id="GO:0071949">
    <property type="term" value="F:FAD binding"/>
    <property type="evidence" value="ECO:0007669"/>
    <property type="project" value="InterPro"/>
</dbReference>
<evidence type="ECO:0000313" key="7">
    <source>
        <dbReference type="EMBL" id="KAK7737388.1"/>
    </source>
</evidence>
<evidence type="ECO:0000259" key="6">
    <source>
        <dbReference type="Pfam" id="PF01494"/>
    </source>
</evidence>
<dbReference type="InterPro" id="IPR036188">
    <property type="entry name" value="FAD/NAD-bd_sf"/>
</dbReference>
<evidence type="ECO:0000313" key="8">
    <source>
        <dbReference type="Proteomes" id="UP001320245"/>
    </source>
</evidence>
<keyword evidence="3" id="KW-0274">FAD</keyword>
<dbReference type="SUPFAM" id="SSF54373">
    <property type="entry name" value="FAD-linked reductases, C-terminal domain"/>
    <property type="match status" value="1"/>
</dbReference>
<sequence>MLKIASVQTITDRLLCLGGVLLGRPDLPEPTGDVAFRIAVSRSDIIAEESHPSSEIMLPGSVNIWMGPDAHAVSYLLNNNNILNVVLIREDNKQGLEEVVYGPQHASLEELQRAFDGWDPALRALLDVPGESTCLKWHMLRFNDLDSWRHEGGGNLCLIGDAAHGMPPYLAQGASQAFEDAAVLEAVFARLSDKTQILDALKTFEEVRKPRVSKVKKHTLARKVIYGMHDGPGQLERDQKLALGPGTGCPDELADPDFQNWLWGYDAAVDGARVWEQRKPQA</sequence>
<dbReference type="InterPro" id="IPR050493">
    <property type="entry name" value="FAD-dep_Monooxygenase_BioMet"/>
</dbReference>
<evidence type="ECO:0000256" key="2">
    <source>
        <dbReference type="ARBA" id="ARBA00022630"/>
    </source>
</evidence>
<reference evidence="7 8" key="1">
    <citation type="journal article" date="2023" name="PLoS ONE">
        <title>Cytospora paraplurivora sp. nov. isolated from orchards with fruit tree decline syndrome in Ontario, Canada.</title>
        <authorList>
            <person name="Ilyukhin E."/>
            <person name="Nguyen H.D.T."/>
            <person name="Castle A.J."/>
            <person name="Ellouze W."/>
        </authorList>
    </citation>
    <scope>NUCLEOTIDE SEQUENCE [LARGE SCALE GENOMIC DNA]</scope>
    <source>
        <strain evidence="7 8">FDS-564</strain>
    </source>
</reference>
<keyword evidence="2" id="KW-0285">Flavoprotein</keyword>
<dbReference type="Pfam" id="PF01494">
    <property type="entry name" value="FAD_binding_3"/>
    <property type="match status" value="1"/>
</dbReference>
<dbReference type="SUPFAM" id="SSF51905">
    <property type="entry name" value="FAD/NAD(P)-binding domain"/>
    <property type="match status" value="1"/>
</dbReference>
<comment type="caution">
    <text evidence="7">The sequence shown here is derived from an EMBL/GenBank/DDBJ whole genome shotgun (WGS) entry which is preliminary data.</text>
</comment>
<dbReference type="Gene3D" id="3.50.50.60">
    <property type="entry name" value="FAD/NAD(P)-binding domain"/>
    <property type="match status" value="1"/>
</dbReference>
<dbReference type="PANTHER" id="PTHR13789">
    <property type="entry name" value="MONOOXYGENASE"/>
    <property type="match status" value="1"/>
</dbReference>
<organism evidence="7 8">
    <name type="scientific">Cytospora paraplurivora</name>
    <dbReference type="NCBI Taxonomy" id="2898453"/>
    <lineage>
        <taxon>Eukaryota</taxon>
        <taxon>Fungi</taxon>
        <taxon>Dikarya</taxon>
        <taxon>Ascomycota</taxon>
        <taxon>Pezizomycotina</taxon>
        <taxon>Sordariomycetes</taxon>
        <taxon>Sordariomycetidae</taxon>
        <taxon>Diaporthales</taxon>
        <taxon>Cytosporaceae</taxon>
        <taxon>Cytospora</taxon>
    </lineage>
</organism>
<dbReference type="InterPro" id="IPR002938">
    <property type="entry name" value="FAD-bd"/>
</dbReference>
<dbReference type="Proteomes" id="UP001320245">
    <property type="component" value="Unassembled WGS sequence"/>
</dbReference>
<keyword evidence="4" id="KW-0560">Oxidoreductase</keyword>
<keyword evidence="5" id="KW-0503">Monooxygenase</keyword>
<dbReference type="PANTHER" id="PTHR13789:SF238">
    <property type="entry name" value="PUTATIVE (AFU_ORTHOLOGUE AFUA_2G01680)-RELATED"/>
    <property type="match status" value="1"/>
</dbReference>
<evidence type="ECO:0000256" key="5">
    <source>
        <dbReference type="ARBA" id="ARBA00023033"/>
    </source>
</evidence>
<evidence type="ECO:0000256" key="1">
    <source>
        <dbReference type="ARBA" id="ARBA00007992"/>
    </source>
</evidence>
<feature type="domain" description="FAD-binding" evidence="6">
    <location>
        <begin position="154"/>
        <end position="216"/>
    </location>
</feature>
<dbReference type="PRINTS" id="PR00420">
    <property type="entry name" value="RNGMNOXGNASE"/>
</dbReference>
<proteinExistence type="inferred from homology"/>